<gene>
    <name evidence="1" type="ORF">XBO1_2120022</name>
</gene>
<reference evidence="1" key="1">
    <citation type="submission" date="2013-07" db="EMBL/GenBank/DDBJ databases">
        <title>Sub-species coevolution in mutualistic symbiosis.</title>
        <authorList>
            <person name="Murfin K."/>
            <person name="Klassen J."/>
            <person name="Lee M."/>
            <person name="Forst S."/>
            <person name="Stock P."/>
            <person name="Goodrich-Blair H."/>
        </authorList>
    </citation>
    <scope>NUCLEOTIDE SEQUENCE [LARGE SCALE GENOMIC DNA]</scope>
    <source>
        <strain evidence="1">Oregonense</strain>
    </source>
</reference>
<accession>A0A077P4Z0</accession>
<evidence type="ECO:0000313" key="1">
    <source>
        <dbReference type="EMBL" id="CDH06140.1"/>
    </source>
</evidence>
<organism evidence="1 2">
    <name type="scientific">Xenorhabdus bovienii str. oregonense</name>
    <dbReference type="NCBI Taxonomy" id="1398202"/>
    <lineage>
        <taxon>Bacteria</taxon>
        <taxon>Pseudomonadati</taxon>
        <taxon>Pseudomonadota</taxon>
        <taxon>Gammaproteobacteria</taxon>
        <taxon>Enterobacterales</taxon>
        <taxon>Morganellaceae</taxon>
        <taxon>Xenorhabdus</taxon>
    </lineage>
</organism>
<dbReference type="EMBL" id="CBSX010000127">
    <property type="protein sequence ID" value="CDH06140.1"/>
    <property type="molecule type" value="Genomic_DNA"/>
</dbReference>
<dbReference type="AlphaFoldDB" id="A0A077P4Z0"/>
<comment type="caution">
    <text evidence="1">The sequence shown here is derived from an EMBL/GenBank/DDBJ whole genome shotgun (WGS) entry which is preliminary data.</text>
</comment>
<sequence>MNLQINYAKPISCYMDYLHYRLMAGYEPNTTNHSKARHKNYVPKVYGQENALLFPNTMQ</sequence>
<dbReference type="HOGENOM" id="CLU_2959859_0_0_6"/>
<evidence type="ECO:0000313" key="2">
    <source>
        <dbReference type="Proteomes" id="UP000028483"/>
    </source>
</evidence>
<proteinExistence type="predicted"/>
<name>A0A077P4Z0_XENBV</name>
<dbReference type="Proteomes" id="UP000028483">
    <property type="component" value="Unassembled WGS sequence"/>
</dbReference>
<protein>
    <submittedName>
        <fullName evidence="1">Uncharacterized protein</fullName>
    </submittedName>
</protein>